<keyword evidence="3" id="KW-1185">Reference proteome</keyword>
<feature type="compositionally biased region" description="Low complexity" evidence="1">
    <location>
        <begin position="477"/>
        <end position="487"/>
    </location>
</feature>
<accession>A0A0G4LRY7</accession>
<dbReference type="InterPro" id="IPR011057">
    <property type="entry name" value="Mss4-like_sf"/>
</dbReference>
<dbReference type="Gene3D" id="2.170.150.70">
    <property type="match status" value="1"/>
</dbReference>
<proteinExistence type="predicted"/>
<protein>
    <submittedName>
        <fullName evidence="2">Uncharacterized protein</fullName>
    </submittedName>
</protein>
<organism evidence="2 3">
    <name type="scientific">Verticillium longisporum</name>
    <name type="common">Verticillium dahliae var. longisporum</name>
    <dbReference type="NCBI Taxonomy" id="100787"/>
    <lineage>
        <taxon>Eukaryota</taxon>
        <taxon>Fungi</taxon>
        <taxon>Dikarya</taxon>
        <taxon>Ascomycota</taxon>
        <taxon>Pezizomycotina</taxon>
        <taxon>Sordariomycetes</taxon>
        <taxon>Hypocreomycetidae</taxon>
        <taxon>Glomerellales</taxon>
        <taxon>Plectosphaerellaceae</taxon>
        <taxon>Verticillium</taxon>
    </lineage>
</organism>
<dbReference type="Proteomes" id="UP000044602">
    <property type="component" value="Unassembled WGS sequence"/>
</dbReference>
<feature type="region of interest" description="Disordered" evidence="1">
    <location>
        <begin position="627"/>
        <end position="652"/>
    </location>
</feature>
<dbReference type="SUPFAM" id="SSF51316">
    <property type="entry name" value="Mss4-like"/>
    <property type="match status" value="2"/>
</dbReference>
<name>A0A0G4LRY7_VERLO</name>
<dbReference type="AlphaFoldDB" id="A0A0G4LRY7"/>
<reference evidence="2 3" key="1">
    <citation type="submission" date="2015-05" db="EMBL/GenBank/DDBJ databases">
        <authorList>
            <person name="Wang D.B."/>
            <person name="Wang M."/>
        </authorList>
    </citation>
    <scope>NUCLEOTIDE SEQUENCE [LARGE SCALE GENOMIC DNA]</scope>
    <source>
        <strain evidence="2">VL1</strain>
    </source>
</reference>
<dbReference type="Gene3D" id="3.90.1590.10">
    <property type="entry name" value="glutathione-dependent formaldehyde- activating enzyme (gfa)"/>
    <property type="match status" value="1"/>
</dbReference>
<dbReference type="EMBL" id="CVQH01017779">
    <property type="protein sequence ID" value="CRK24816.1"/>
    <property type="molecule type" value="Genomic_DNA"/>
</dbReference>
<sequence length="749" mass="77677">MQPQNVAITAHCLCRKHTFTASVPTSTLPLEATVDHSDGARYLTGGLFLATAPWPTPEENVSVLKAYTVSKTVETFSCATCSSQMFQREDGQLRVITGVLGKNKGLVRYSKHKGMEGTKDGGAAPWFGHTTPSEQATSKPCAESSETELRCHCGGVHLVLHGARAEDAEAWRAIVDPESKRYLATLDACDSCRTTVGSDIVCWAFAPIARVKFAGEWFGFPTNVADLKAAVLRGVAGLGTMKVYGSSQGVERFFCGRCAASVFYTSSTRPKQVDITVGLLRRPGGARADGALSWALGRADYLEDVKGGWRETVINGLIEGSERWRLDTGVAEDFLRARGDRRCVVLEAQLVVPRAAVDGPKVVLVVVGVRVQHLAAAEGPDLGLEVAVRPHKGLEVLGPAAPHADVERRRARRVGGRVEGRRRDGGQRTQPQGPDGVRGDEVVDELGGRGVGHGEVVDEVAEGHAAAAAEAGAVEVARAHQRVQQAARQRRKGHEGPEVGKGQGAGPEAAAVVAEEVVAQRQVVGGRRGLALAQGGEGGGAVAGVQVEPGVAGVGEGAQRDVDGDGARHGAGDDEALGRAEEDALDKVVVGDVRRCLDGGAGGLDGRVQAVLDADVGLGVEEAQVEARHDAEGAEGAGGGGEEVGVLGGRGLDDVTVGEDHLDAGDGGVKGAVAERRRLACRTGKGAAGGDAGELHDDGGHEVVGQDGIQQAVHGDIGLDRDGLGDLVHMEDMVEGGYVDDGLAVGGAC</sequence>
<dbReference type="PANTHER" id="PTHR33337:SF40">
    <property type="entry name" value="CENP-V_GFA DOMAIN-CONTAINING PROTEIN-RELATED"/>
    <property type="match status" value="1"/>
</dbReference>
<evidence type="ECO:0000256" key="1">
    <source>
        <dbReference type="SAM" id="MobiDB-lite"/>
    </source>
</evidence>
<evidence type="ECO:0000313" key="2">
    <source>
        <dbReference type="EMBL" id="CRK24816.1"/>
    </source>
</evidence>
<gene>
    <name evidence="2" type="ORF">BN1708_003934</name>
</gene>
<feature type="region of interest" description="Disordered" evidence="1">
    <location>
        <begin position="477"/>
        <end position="507"/>
    </location>
</feature>
<feature type="region of interest" description="Disordered" evidence="1">
    <location>
        <begin position="400"/>
        <end position="442"/>
    </location>
</feature>
<evidence type="ECO:0000313" key="3">
    <source>
        <dbReference type="Proteomes" id="UP000044602"/>
    </source>
</evidence>
<feature type="compositionally biased region" description="Basic and acidic residues" evidence="1">
    <location>
        <begin position="416"/>
        <end position="426"/>
    </location>
</feature>
<dbReference type="PANTHER" id="PTHR33337">
    <property type="entry name" value="GFA DOMAIN-CONTAINING PROTEIN"/>
    <property type="match status" value="1"/>
</dbReference>
<feature type="compositionally biased region" description="Gly residues" evidence="1">
    <location>
        <begin position="635"/>
        <end position="650"/>
    </location>
</feature>